<evidence type="ECO:0000256" key="1">
    <source>
        <dbReference type="SAM" id="MobiDB-lite"/>
    </source>
</evidence>
<feature type="domain" description="VOC" evidence="2">
    <location>
        <begin position="54"/>
        <end position="177"/>
    </location>
</feature>
<dbReference type="AlphaFoldDB" id="A0A9W6JDI8"/>
<dbReference type="Proteomes" id="UP001143370">
    <property type="component" value="Unassembled WGS sequence"/>
</dbReference>
<name>A0A9W6JDI8_9HYPH</name>
<dbReference type="PANTHER" id="PTHR36503:SF1">
    <property type="entry name" value="BLR2520 PROTEIN"/>
    <property type="match status" value="1"/>
</dbReference>
<dbReference type="RefSeq" id="WP_309299203.1">
    <property type="nucleotide sequence ID" value="NZ_BSFJ01000038.1"/>
</dbReference>
<dbReference type="PANTHER" id="PTHR36503">
    <property type="entry name" value="BLR2520 PROTEIN"/>
    <property type="match status" value="1"/>
</dbReference>
<keyword evidence="4" id="KW-1185">Reference proteome</keyword>
<organism evidence="3 4">
    <name type="scientific">Ancylobacter dichloromethanicus</name>
    <dbReference type="NCBI Taxonomy" id="518825"/>
    <lineage>
        <taxon>Bacteria</taxon>
        <taxon>Pseudomonadati</taxon>
        <taxon>Pseudomonadota</taxon>
        <taxon>Alphaproteobacteria</taxon>
        <taxon>Hyphomicrobiales</taxon>
        <taxon>Xanthobacteraceae</taxon>
        <taxon>Ancylobacter</taxon>
    </lineage>
</organism>
<evidence type="ECO:0000313" key="3">
    <source>
        <dbReference type="EMBL" id="GLK74343.1"/>
    </source>
</evidence>
<dbReference type="SUPFAM" id="SSF54593">
    <property type="entry name" value="Glyoxalase/Bleomycin resistance protein/Dihydroxybiphenyl dioxygenase"/>
    <property type="match status" value="1"/>
</dbReference>
<comment type="caution">
    <text evidence="3">The sequence shown here is derived from an EMBL/GenBank/DDBJ whole genome shotgun (WGS) entry which is preliminary data.</text>
</comment>
<dbReference type="EMBL" id="BSFJ01000038">
    <property type="protein sequence ID" value="GLK74343.1"/>
    <property type="molecule type" value="Genomic_DNA"/>
</dbReference>
<sequence>MNGSIMEAGEGRMDADEKPAGGMQGGAGAAIGRERGEAGPREPASTGRAMPPLRLSLVTLGVADLQRAVTFYEALGLKRRVKEAAGAAFFDAGGAVLSLYPRHELAADAGVLPGRAGAFGGIALACNRASRAEVDTTLIRAVAAGGRALRPAQPTFWGGYSGYVADPDGHPWEIAHNPGFPFDAAGRIVLPE</sequence>
<evidence type="ECO:0000313" key="4">
    <source>
        <dbReference type="Proteomes" id="UP001143370"/>
    </source>
</evidence>
<accession>A0A9W6JDI8</accession>
<dbReference type="Gene3D" id="3.10.180.10">
    <property type="entry name" value="2,3-Dihydroxybiphenyl 1,2-Dioxygenase, domain 1"/>
    <property type="match status" value="1"/>
</dbReference>
<dbReference type="PROSITE" id="PS51819">
    <property type="entry name" value="VOC"/>
    <property type="match status" value="1"/>
</dbReference>
<dbReference type="Pfam" id="PF00903">
    <property type="entry name" value="Glyoxalase"/>
    <property type="match status" value="1"/>
</dbReference>
<reference evidence="3" key="1">
    <citation type="journal article" date="2014" name="Int. J. Syst. Evol. Microbiol.">
        <title>Complete genome sequence of Corynebacterium casei LMG S-19264T (=DSM 44701T), isolated from a smear-ripened cheese.</title>
        <authorList>
            <consortium name="US DOE Joint Genome Institute (JGI-PGF)"/>
            <person name="Walter F."/>
            <person name="Albersmeier A."/>
            <person name="Kalinowski J."/>
            <person name="Ruckert C."/>
        </authorList>
    </citation>
    <scope>NUCLEOTIDE SEQUENCE</scope>
    <source>
        <strain evidence="3">VKM B-2484</strain>
    </source>
</reference>
<reference evidence="3" key="2">
    <citation type="submission" date="2023-01" db="EMBL/GenBank/DDBJ databases">
        <authorList>
            <person name="Sun Q."/>
            <person name="Evtushenko L."/>
        </authorList>
    </citation>
    <scope>NUCLEOTIDE SEQUENCE</scope>
    <source>
        <strain evidence="3">VKM B-2484</strain>
    </source>
</reference>
<proteinExistence type="predicted"/>
<feature type="compositionally biased region" description="Basic and acidic residues" evidence="1">
    <location>
        <begin position="9"/>
        <end position="19"/>
    </location>
</feature>
<dbReference type="InterPro" id="IPR004360">
    <property type="entry name" value="Glyas_Fos-R_dOase_dom"/>
</dbReference>
<dbReference type="InterPro" id="IPR029068">
    <property type="entry name" value="Glyas_Bleomycin-R_OHBP_Dase"/>
</dbReference>
<dbReference type="InterPro" id="IPR037523">
    <property type="entry name" value="VOC_core"/>
</dbReference>
<gene>
    <name evidence="3" type="ORF">GCM10017643_44610</name>
</gene>
<feature type="region of interest" description="Disordered" evidence="1">
    <location>
        <begin position="1"/>
        <end position="49"/>
    </location>
</feature>
<evidence type="ECO:0000259" key="2">
    <source>
        <dbReference type="PROSITE" id="PS51819"/>
    </source>
</evidence>
<protein>
    <recommendedName>
        <fullName evidence="2">VOC domain-containing protein</fullName>
    </recommendedName>
</protein>